<dbReference type="GO" id="GO:0005886">
    <property type="term" value="C:plasma membrane"/>
    <property type="evidence" value="ECO:0007669"/>
    <property type="project" value="UniProtKB-SubCell"/>
</dbReference>
<keyword evidence="9 11" id="KW-1133">Transmembrane helix</keyword>
<feature type="transmembrane region" description="Helical" evidence="11">
    <location>
        <begin position="149"/>
        <end position="173"/>
    </location>
</feature>
<keyword evidence="4" id="KW-1003">Cell membrane</keyword>
<evidence type="ECO:0000256" key="10">
    <source>
        <dbReference type="ARBA" id="ARBA00023136"/>
    </source>
</evidence>
<keyword evidence="7" id="KW-0067">ATP-binding</keyword>
<feature type="transmembrane region" description="Helical" evidence="11">
    <location>
        <begin position="87"/>
        <end position="106"/>
    </location>
</feature>
<dbReference type="STRING" id="580332.Slit_1579"/>
<dbReference type="PROSITE" id="PS50893">
    <property type="entry name" value="ABC_TRANSPORTER_2"/>
    <property type="match status" value="2"/>
</dbReference>
<evidence type="ECO:0000256" key="4">
    <source>
        <dbReference type="ARBA" id="ARBA00022475"/>
    </source>
</evidence>
<comment type="subcellular location">
    <subcellularLocation>
        <location evidence="1">Cell membrane</location>
        <topology evidence="1">Multi-pass membrane protein</topology>
    </subcellularLocation>
</comment>
<dbReference type="CDD" id="cd03224">
    <property type="entry name" value="ABC_TM1139_LivF_branched"/>
    <property type="match status" value="1"/>
</dbReference>
<evidence type="ECO:0000256" key="2">
    <source>
        <dbReference type="ARBA" id="ARBA00005417"/>
    </source>
</evidence>
<evidence type="ECO:0000256" key="7">
    <source>
        <dbReference type="ARBA" id="ARBA00022840"/>
    </source>
</evidence>
<dbReference type="GO" id="GO:0005524">
    <property type="term" value="F:ATP binding"/>
    <property type="evidence" value="ECO:0007669"/>
    <property type="project" value="UniProtKB-KW"/>
</dbReference>
<keyword evidence="14" id="KW-1185">Reference proteome</keyword>
<evidence type="ECO:0000256" key="6">
    <source>
        <dbReference type="ARBA" id="ARBA00022741"/>
    </source>
</evidence>
<dbReference type="eggNOG" id="COG4177">
    <property type="taxonomic scope" value="Bacteria"/>
</dbReference>
<sequence>MKRILLVNGAELLAFILLACIPLAVSNSYVLGLLTLLAIYGILLIGLDISVGYLGQVNLGHAAFLGLGAYAGALCVMDFGFSMLPALLASLLVGLVFGGLLAFPALRLEGPQFALATLSFSALTVTTLNEMESITQGAQGLQVDRPLLLGFHLGPQAFFWMCLVLLALTWVAMKNLLSSHWGRAFEALRDSPIATDAMGVGVFRHKVAAFALGSGLGGLAGGLYAFNFQFLQPNSFVYELMVILLLGVVLGGRKSLWGAFIGACLIVLLPNLLSNRTLFQAFSFIGLFMALLAGIISFRRQHRISFQLTAPIVSMGLLVAGSLFVQNTEDWRKAIFALMLFSVVVGLPEGLMGYAGKQLARLFKVPARPLPDASRLDAVLPKKGSTGLLLELVDVKRHFGGIKAVDGVSMQVQAGHVHGLIGPNGSGKSTLVNVISGLYAPSAGQLRLQGKELPKGSLFRVSKSGIARTFQNLQLFAELSSLENVMVASEGAYTKSLPLVLLGLANAEEKQAQADALALLDLVGLADDARTKAKDLPYGAQRFLEIARALARKPKLLILDEPAAGLAHPDVLNLVQIIRKINEQGITTILIEHHMHVVNEVCNFVTVLDEGKIIAQGLPDEVKRNPRVIEAYLGDSKEASTSSRKLGETATLRVDNLHAGYGASEVLAGASFEVRTGSVVALIGANGAGKTTAMRVLSGILKPTKGKVLLDGKEVQHLDASKIARLGLAHSPEGRKIFAPLSVEDNLLLGAYTRLPKIFGFAMKANSDLERIYKLFPRLKERRRQAAGTLSGGEQQMLAIGRALMANPKIILLDEPSMGLAPVIVQEVFATIKKLKETGITLLLVEQFAKSALEVADYAYVLEHGRIAVEGTPEELAKNERVIAAYLG</sequence>
<feature type="transmembrane region" description="Helical" evidence="11">
    <location>
        <begin position="232"/>
        <end position="249"/>
    </location>
</feature>
<protein>
    <submittedName>
        <fullName evidence="13">ABC transporter related protein</fullName>
    </submittedName>
</protein>
<dbReference type="GO" id="GO:0016887">
    <property type="term" value="F:ATP hydrolysis activity"/>
    <property type="evidence" value="ECO:0007669"/>
    <property type="project" value="InterPro"/>
</dbReference>
<dbReference type="InterPro" id="IPR001851">
    <property type="entry name" value="ABC_transp_permease"/>
</dbReference>
<dbReference type="OrthoDB" id="9805514at2"/>
<dbReference type="GO" id="GO:0015807">
    <property type="term" value="P:L-amino acid transport"/>
    <property type="evidence" value="ECO:0007669"/>
    <property type="project" value="TreeGrafter"/>
</dbReference>
<keyword evidence="5 11" id="KW-0812">Transmembrane</keyword>
<dbReference type="Pfam" id="PF02653">
    <property type="entry name" value="BPD_transp_2"/>
    <property type="match status" value="1"/>
</dbReference>
<feature type="transmembrane region" description="Helical" evidence="11">
    <location>
        <begin position="256"/>
        <end position="273"/>
    </location>
</feature>
<dbReference type="HOGENOM" id="CLU_006313_1_0_4"/>
<proteinExistence type="inferred from homology"/>
<evidence type="ECO:0000256" key="3">
    <source>
        <dbReference type="ARBA" id="ARBA00022448"/>
    </source>
</evidence>
<keyword evidence="3" id="KW-0813">Transport</keyword>
<dbReference type="RefSeq" id="WP_013029710.1">
    <property type="nucleotide sequence ID" value="NC_013959.1"/>
</dbReference>
<evidence type="ECO:0000256" key="9">
    <source>
        <dbReference type="ARBA" id="ARBA00022989"/>
    </source>
</evidence>
<keyword evidence="10 11" id="KW-0472">Membrane</keyword>
<dbReference type="AlphaFoldDB" id="D5CS76"/>
<dbReference type="PANTHER" id="PTHR43820:SF4">
    <property type="entry name" value="HIGH-AFFINITY BRANCHED-CHAIN AMINO ACID TRANSPORT ATP-BINDING PROTEIN LIVF"/>
    <property type="match status" value="1"/>
</dbReference>
<keyword evidence="6" id="KW-0547">Nucleotide-binding</keyword>
<gene>
    <name evidence="13" type="ordered locus">Slit_1579</name>
</gene>
<dbReference type="InterPro" id="IPR052156">
    <property type="entry name" value="BCAA_Transport_ATP-bd_LivF"/>
</dbReference>
<dbReference type="CDD" id="cd06581">
    <property type="entry name" value="TM_PBP1_LivM_like"/>
    <property type="match status" value="1"/>
</dbReference>
<accession>D5CS76</accession>
<dbReference type="Proteomes" id="UP000001625">
    <property type="component" value="Chromosome"/>
</dbReference>
<feature type="transmembrane region" description="Helical" evidence="11">
    <location>
        <begin position="207"/>
        <end position="226"/>
    </location>
</feature>
<dbReference type="SUPFAM" id="SSF52540">
    <property type="entry name" value="P-loop containing nucleoside triphosphate hydrolases"/>
    <property type="match status" value="2"/>
</dbReference>
<evidence type="ECO:0000256" key="1">
    <source>
        <dbReference type="ARBA" id="ARBA00004651"/>
    </source>
</evidence>
<dbReference type="InterPro" id="IPR003593">
    <property type="entry name" value="AAA+_ATPase"/>
</dbReference>
<dbReference type="CDD" id="cd03219">
    <property type="entry name" value="ABC_Mj1267_LivG_branched"/>
    <property type="match status" value="1"/>
</dbReference>
<evidence type="ECO:0000256" key="5">
    <source>
        <dbReference type="ARBA" id="ARBA00022692"/>
    </source>
</evidence>
<feature type="domain" description="ABC transporter" evidence="12">
    <location>
        <begin position="652"/>
        <end position="887"/>
    </location>
</feature>
<dbReference type="SMART" id="SM00382">
    <property type="entry name" value="AAA"/>
    <property type="match status" value="2"/>
</dbReference>
<dbReference type="InterPro" id="IPR003439">
    <property type="entry name" value="ABC_transporter-like_ATP-bd"/>
</dbReference>
<evidence type="ECO:0000313" key="14">
    <source>
        <dbReference type="Proteomes" id="UP000001625"/>
    </source>
</evidence>
<dbReference type="InterPro" id="IPR027417">
    <property type="entry name" value="P-loop_NTPase"/>
</dbReference>
<evidence type="ECO:0000256" key="8">
    <source>
        <dbReference type="ARBA" id="ARBA00022970"/>
    </source>
</evidence>
<name>D5CS76_SIDLE</name>
<dbReference type="FunFam" id="3.40.50.300:FF:000421">
    <property type="entry name" value="Branched-chain amino acid ABC transporter ATP-binding protein"/>
    <property type="match status" value="1"/>
</dbReference>
<feature type="transmembrane region" description="Helical" evidence="11">
    <location>
        <begin position="279"/>
        <end position="298"/>
    </location>
</feature>
<evidence type="ECO:0000259" key="12">
    <source>
        <dbReference type="PROSITE" id="PS50893"/>
    </source>
</evidence>
<keyword evidence="8" id="KW-0029">Amino-acid transport</keyword>
<dbReference type="GO" id="GO:0015658">
    <property type="term" value="F:branched-chain amino acid transmembrane transporter activity"/>
    <property type="evidence" value="ECO:0007669"/>
    <property type="project" value="InterPro"/>
</dbReference>
<dbReference type="InterPro" id="IPR043428">
    <property type="entry name" value="LivM-like"/>
</dbReference>
<feature type="transmembrane region" description="Helical" evidence="11">
    <location>
        <begin position="334"/>
        <end position="354"/>
    </location>
</feature>
<feature type="transmembrane region" description="Helical" evidence="11">
    <location>
        <begin position="310"/>
        <end position="328"/>
    </location>
</feature>
<feature type="transmembrane region" description="Helical" evidence="11">
    <location>
        <begin position="12"/>
        <end position="31"/>
    </location>
</feature>
<feature type="transmembrane region" description="Helical" evidence="11">
    <location>
        <begin position="62"/>
        <end position="81"/>
    </location>
</feature>
<evidence type="ECO:0000256" key="11">
    <source>
        <dbReference type="SAM" id="Phobius"/>
    </source>
</evidence>
<organism evidence="13 14">
    <name type="scientific">Sideroxydans lithotrophicus (strain ES-1)</name>
    <dbReference type="NCBI Taxonomy" id="580332"/>
    <lineage>
        <taxon>Bacteria</taxon>
        <taxon>Pseudomonadati</taxon>
        <taxon>Pseudomonadota</taxon>
        <taxon>Betaproteobacteria</taxon>
        <taxon>Nitrosomonadales</taxon>
        <taxon>Gallionellaceae</taxon>
        <taxon>Sideroxydans</taxon>
    </lineage>
</organism>
<dbReference type="PANTHER" id="PTHR43820">
    <property type="entry name" value="HIGH-AFFINITY BRANCHED-CHAIN AMINO ACID TRANSPORT ATP-BINDING PROTEIN LIVF"/>
    <property type="match status" value="1"/>
</dbReference>
<feature type="domain" description="ABC transporter" evidence="12">
    <location>
        <begin position="390"/>
        <end position="635"/>
    </location>
</feature>
<dbReference type="EMBL" id="CP001965">
    <property type="protein sequence ID" value="ADE11812.1"/>
    <property type="molecule type" value="Genomic_DNA"/>
</dbReference>
<dbReference type="Pfam" id="PF00005">
    <property type="entry name" value="ABC_tran"/>
    <property type="match status" value="2"/>
</dbReference>
<reference evidence="13 14" key="1">
    <citation type="submission" date="2010-03" db="EMBL/GenBank/DDBJ databases">
        <title>Complete sequence of Sideroxydans lithotrophicus ES-1.</title>
        <authorList>
            <consortium name="US DOE Joint Genome Institute"/>
            <person name="Lucas S."/>
            <person name="Copeland A."/>
            <person name="Lapidus A."/>
            <person name="Cheng J.-F."/>
            <person name="Bruce D."/>
            <person name="Goodwin L."/>
            <person name="Pitluck S."/>
            <person name="Munk A.C."/>
            <person name="Detter J.C."/>
            <person name="Han C."/>
            <person name="Tapia R."/>
            <person name="Larimer F."/>
            <person name="Land M."/>
            <person name="Hauser L."/>
            <person name="Kyrpides N."/>
            <person name="Ivanova N."/>
            <person name="Emerson D."/>
            <person name="Woyke T."/>
        </authorList>
    </citation>
    <scope>NUCLEOTIDE SEQUENCE [LARGE SCALE GENOMIC DNA]</scope>
    <source>
        <strain evidence="13 14">ES-1</strain>
    </source>
</reference>
<dbReference type="KEGG" id="slt:Slit_1579"/>
<comment type="similarity">
    <text evidence="2">Belongs to the ABC transporter superfamily.</text>
</comment>
<dbReference type="Pfam" id="PF12399">
    <property type="entry name" value="BCA_ABC_TP_C"/>
    <property type="match status" value="2"/>
</dbReference>
<dbReference type="Gene3D" id="3.40.50.300">
    <property type="entry name" value="P-loop containing nucleotide triphosphate hydrolases"/>
    <property type="match status" value="2"/>
</dbReference>
<feature type="transmembrane region" description="Helical" evidence="11">
    <location>
        <begin position="37"/>
        <end position="55"/>
    </location>
</feature>
<dbReference type="InterPro" id="IPR017871">
    <property type="entry name" value="ABC_transporter-like_CS"/>
</dbReference>
<dbReference type="InterPro" id="IPR032823">
    <property type="entry name" value="BCA_ABC_TP_C"/>
</dbReference>
<dbReference type="eggNOG" id="COG1129">
    <property type="taxonomic scope" value="Bacteria"/>
</dbReference>
<dbReference type="PROSITE" id="PS00211">
    <property type="entry name" value="ABC_TRANSPORTER_1"/>
    <property type="match status" value="1"/>
</dbReference>
<evidence type="ECO:0000313" key="13">
    <source>
        <dbReference type="EMBL" id="ADE11812.1"/>
    </source>
</evidence>